<accession>A0A0S2KJW2</accession>
<dbReference type="AlphaFoldDB" id="A0A0S2KJW2"/>
<name>A0A0S2KJW2_9BACT</name>
<sequence length="363" mass="38498">MEKFVLAIDSFKGCLTSLEAEQAAERGIRSADSRAEIISIPVSDGGEGMLKAFCAALGGTVKHVSCHDPMMRPITAAYGVITPGDGCQTAVIEVAQAVGLSLVDPMERNILKATSYGVGELICDAMQQGCTRLIVGLGGSATSDCGVGMLRALIDHFGGEDFDDIRGHFADLHITLACDVQNPLCGANGAAHVFAPQKGADAQQVRLLDRRAQRFAALSAQHFGYDRSSQPGAGAAGGLGYALMQYLGAERQSGIELLLDLTSFDQCLIGASCVVTGEGRADRQTLMGKLPYGILQRARRKGVRTILIAGQIADKKQLLEAGFDTVLCINPENTDIAQAMDPLTAVARIEETLRKWLCQIQSL</sequence>
<proteinExistence type="inferred from homology"/>
<dbReference type="Proteomes" id="UP000056252">
    <property type="component" value="Chromosome"/>
</dbReference>
<dbReference type="SUPFAM" id="SSF110738">
    <property type="entry name" value="Glycerate kinase I"/>
    <property type="match status" value="1"/>
</dbReference>
<reference evidence="6" key="1">
    <citation type="submission" date="2015-11" db="EMBL/GenBank/DDBJ databases">
        <authorList>
            <person name="Holder M.E."/>
            <person name="Ajami N.J."/>
            <person name="Petrosino J.F."/>
        </authorList>
    </citation>
    <scope>NUCLEOTIDE SEQUENCE [LARGE SCALE GENOMIC DNA]</scope>
    <source>
        <strain evidence="6">F0113</strain>
    </source>
</reference>
<dbReference type="eggNOG" id="COG1929">
    <property type="taxonomic scope" value="Bacteria"/>
</dbReference>
<dbReference type="NCBIfam" id="TIGR00045">
    <property type="entry name" value="glycerate kinase"/>
    <property type="match status" value="1"/>
</dbReference>
<dbReference type="KEGG" id="peo:AS203_05015"/>
<dbReference type="InterPro" id="IPR004381">
    <property type="entry name" value="Glycerate_kinase"/>
</dbReference>
<keyword evidence="2 4" id="KW-0808">Transferase</keyword>
<dbReference type="PANTHER" id="PTHR21599:SF0">
    <property type="entry name" value="GLYCERATE KINASE"/>
    <property type="match status" value="1"/>
</dbReference>
<keyword evidence="3 4" id="KW-0418">Kinase</keyword>
<evidence type="ECO:0000256" key="2">
    <source>
        <dbReference type="ARBA" id="ARBA00022679"/>
    </source>
</evidence>
<dbReference type="OrthoDB" id="9774290at2"/>
<dbReference type="InterPro" id="IPR036129">
    <property type="entry name" value="Glycerate_kinase_sf"/>
</dbReference>
<dbReference type="PIRSF" id="PIRSF006078">
    <property type="entry name" value="GlxK"/>
    <property type="match status" value="1"/>
</dbReference>
<dbReference type="GO" id="GO:0008887">
    <property type="term" value="F:glycerate kinase activity"/>
    <property type="evidence" value="ECO:0007669"/>
    <property type="project" value="UniProtKB-UniRule"/>
</dbReference>
<protein>
    <submittedName>
        <fullName evidence="5">Glycerate kinase</fullName>
    </submittedName>
</protein>
<evidence type="ECO:0000256" key="4">
    <source>
        <dbReference type="PIRNR" id="PIRNR006078"/>
    </source>
</evidence>
<dbReference type="InterPro" id="IPR018193">
    <property type="entry name" value="Glyc_kinase_flavodox-like_fold"/>
</dbReference>
<dbReference type="InterPro" id="IPR018197">
    <property type="entry name" value="Glycerate_kinase_RE-like"/>
</dbReference>
<dbReference type="Pfam" id="PF02595">
    <property type="entry name" value="Gly_kinase"/>
    <property type="match status" value="1"/>
</dbReference>
<dbReference type="Gene3D" id="3.40.50.10350">
    <property type="entry name" value="Glycerate kinase, domain 1"/>
    <property type="match status" value="1"/>
</dbReference>
<evidence type="ECO:0000256" key="1">
    <source>
        <dbReference type="ARBA" id="ARBA00006284"/>
    </source>
</evidence>
<dbReference type="GO" id="GO:0031388">
    <property type="term" value="P:organic acid phosphorylation"/>
    <property type="evidence" value="ECO:0007669"/>
    <property type="project" value="UniProtKB-UniRule"/>
</dbReference>
<gene>
    <name evidence="5" type="ORF">AS203_05015</name>
</gene>
<dbReference type="EMBL" id="CP013195">
    <property type="protein sequence ID" value="ALO48517.1"/>
    <property type="molecule type" value="Genomic_DNA"/>
</dbReference>
<dbReference type="PANTHER" id="PTHR21599">
    <property type="entry name" value="GLYCERATE KINASE"/>
    <property type="match status" value="1"/>
</dbReference>
<dbReference type="RefSeq" id="WP_060544251.1">
    <property type="nucleotide sequence ID" value="NZ_CP013195.1"/>
</dbReference>
<organism evidence="5 6">
    <name type="scientific">Hoylesella enoeca</name>
    <dbReference type="NCBI Taxonomy" id="76123"/>
    <lineage>
        <taxon>Bacteria</taxon>
        <taxon>Pseudomonadati</taxon>
        <taxon>Bacteroidota</taxon>
        <taxon>Bacteroidia</taxon>
        <taxon>Bacteroidales</taxon>
        <taxon>Prevotellaceae</taxon>
        <taxon>Hoylesella</taxon>
    </lineage>
</organism>
<dbReference type="Gene3D" id="3.90.1510.10">
    <property type="entry name" value="Glycerate kinase, domain 2"/>
    <property type="match status" value="1"/>
</dbReference>
<keyword evidence="6" id="KW-1185">Reference proteome</keyword>
<evidence type="ECO:0000313" key="5">
    <source>
        <dbReference type="EMBL" id="ALO48517.1"/>
    </source>
</evidence>
<evidence type="ECO:0000313" key="6">
    <source>
        <dbReference type="Proteomes" id="UP000056252"/>
    </source>
</evidence>
<comment type="similarity">
    <text evidence="1 4">Belongs to the glycerate kinase type-1 family.</text>
</comment>
<evidence type="ECO:0000256" key="3">
    <source>
        <dbReference type="ARBA" id="ARBA00022777"/>
    </source>
</evidence>
<dbReference type="STRING" id="76123.AS203_05015"/>